<sequence>MRFALHSAVLSAMLLTACSMTQNPAVVSDTQVTPVPVAEVDKPLAVQPLAPVKQTNTLVKQPPKDVLRLSALPDIAKAIQKNPPIAKKYVGETLSGQAKFVKAPKANPNAVVADVRVAGLGEVSLWCRNVVGAAPAGRVMTFEGTLTGSVYTSEDFSHDVTMKDCRFHE</sequence>
<name>A0A679I5D3_9RHOO</name>
<dbReference type="PROSITE" id="PS51257">
    <property type="entry name" value="PROKAR_LIPOPROTEIN"/>
    <property type="match status" value="1"/>
</dbReference>
<gene>
    <name evidence="1" type="ORF">ICHIAU1_14930</name>
</gene>
<dbReference type="EMBL" id="AP022345">
    <property type="protein sequence ID" value="BBU69210.1"/>
    <property type="molecule type" value="Genomic_DNA"/>
</dbReference>
<reference evidence="2" key="1">
    <citation type="submission" date="2020-01" db="EMBL/GenBank/DDBJ databases">
        <title>Phosphoaccumulans saitamaens gen. nov., sp. nov., a polyphosphate accumulating bacterium isolated from surface river water.</title>
        <authorList>
            <person name="Watanabe K."/>
            <person name="Suda W."/>
        </authorList>
    </citation>
    <scope>NUCLEOTIDE SEQUENCE [LARGE SCALE GENOMIC DNA]</scope>
    <source>
        <strain evidence="2">ICHIAU1</strain>
    </source>
</reference>
<evidence type="ECO:0000313" key="2">
    <source>
        <dbReference type="Proteomes" id="UP000463961"/>
    </source>
</evidence>
<dbReference type="Proteomes" id="UP000463961">
    <property type="component" value="Chromosome"/>
</dbReference>
<accession>A0A679I5D3</accession>
<keyword evidence="2" id="KW-1185">Reference proteome</keyword>
<dbReference type="AlphaFoldDB" id="A0A679I5D3"/>
<protein>
    <submittedName>
        <fullName evidence="1">Uncharacterized protein</fullName>
    </submittedName>
</protein>
<organism evidence="1 2">
    <name type="scientific">Fluviibacter phosphoraccumulans</name>
    <dbReference type="NCBI Taxonomy" id="1751046"/>
    <lineage>
        <taxon>Bacteria</taxon>
        <taxon>Pseudomonadati</taxon>
        <taxon>Pseudomonadota</taxon>
        <taxon>Betaproteobacteria</taxon>
        <taxon>Rhodocyclales</taxon>
        <taxon>Fluviibacteraceae</taxon>
        <taxon>Fluviibacter</taxon>
    </lineage>
</organism>
<dbReference type="RefSeq" id="WP_162050074.1">
    <property type="nucleotide sequence ID" value="NZ_AP019011.1"/>
</dbReference>
<evidence type="ECO:0000313" key="1">
    <source>
        <dbReference type="EMBL" id="BBU69210.1"/>
    </source>
</evidence>
<proteinExistence type="predicted"/>